<gene>
    <name evidence="1" type="ORF">CLV67_101335</name>
</gene>
<evidence type="ECO:0000313" key="1">
    <source>
        <dbReference type="EMBL" id="PRX25618.1"/>
    </source>
</evidence>
<dbReference type="OrthoDB" id="3400600at2"/>
<keyword evidence="2" id="KW-1185">Reference proteome</keyword>
<dbReference type="Proteomes" id="UP000239415">
    <property type="component" value="Unassembled WGS sequence"/>
</dbReference>
<reference evidence="1 2" key="1">
    <citation type="submission" date="2018-03" db="EMBL/GenBank/DDBJ databases">
        <title>Genomic Encyclopedia of Archaeal and Bacterial Type Strains, Phase II (KMG-II): from individual species to whole genera.</title>
        <authorList>
            <person name="Goeker M."/>
        </authorList>
    </citation>
    <scope>NUCLEOTIDE SEQUENCE [LARGE SCALE GENOMIC DNA]</scope>
    <source>
        <strain evidence="1 2">DSM 43146</strain>
    </source>
</reference>
<dbReference type="EMBL" id="PVMZ01000001">
    <property type="protein sequence ID" value="PRX25618.1"/>
    <property type="molecule type" value="Genomic_DNA"/>
</dbReference>
<proteinExistence type="predicted"/>
<organism evidence="1 2">
    <name type="scientific">Actinoplanes italicus</name>
    <dbReference type="NCBI Taxonomy" id="113567"/>
    <lineage>
        <taxon>Bacteria</taxon>
        <taxon>Bacillati</taxon>
        <taxon>Actinomycetota</taxon>
        <taxon>Actinomycetes</taxon>
        <taxon>Micromonosporales</taxon>
        <taxon>Micromonosporaceae</taxon>
        <taxon>Actinoplanes</taxon>
    </lineage>
</organism>
<comment type="caution">
    <text evidence="1">The sequence shown here is derived from an EMBL/GenBank/DDBJ whole genome shotgun (WGS) entry which is preliminary data.</text>
</comment>
<sequence length="182" mass="20008">MNQIWLIVVIPVVLSLLVNEFCDLSPWLAKKLIPRAARLWSLGDLDTAEILAEEWAAVIDDVPGKLTKLGQAVRFMGGATWRYQRWQLTTKYTQLLVGLSNFLSRVISWNEKKSAFFLNDLAEMRARSKNQGAVPAPDTVKAKVIIPLAVQVKGQGNVSAEAALFHGDPGQIPPIVSSNGDS</sequence>
<dbReference type="AlphaFoldDB" id="A0A2T0KPG0"/>
<name>A0A2T0KPG0_9ACTN</name>
<accession>A0A2T0KPG0</accession>
<protein>
    <submittedName>
        <fullName evidence="1">Uncharacterized protein</fullName>
    </submittedName>
</protein>
<dbReference type="RefSeq" id="WP_106315337.1">
    <property type="nucleotide sequence ID" value="NZ_BOMO01000024.1"/>
</dbReference>
<evidence type="ECO:0000313" key="2">
    <source>
        <dbReference type="Proteomes" id="UP000239415"/>
    </source>
</evidence>